<organism evidence="9 10">
    <name type="scientific">Limnohabitans lacus</name>
    <dbReference type="NCBI Taxonomy" id="3045173"/>
    <lineage>
        <taxon>Bacteria</taxon>
        <taxon>Pseudomonadati</taxon>
        <taxon>Pseudomonadota</taxon>
        <taxon>Betaproteobacteria</taxon>
        <taxon>Burkholderiales</taxon>
        <taxon>Comamonadaceae</taxon>
        <taxon>Limnohabitans</taxon>
    </lineage>
</organism>
<accession>A0ABT6X7J6</accession>
<comment type="similarity">
    <text evidence="2">Belongs to the OmpP1/FadL family.</text>
</comment>
<keyword evidence="5 8" id="KW-0732">Signal</keyword>
<keyword evidence="4" id="KW-0812">Transmembrane</keyword>
<dbReference type="EMBL" id="JASGBH010000006">
    <property type="protein sequence ID" value="MDI9234095.1"/>
    <property type="molecule type" value="Genomic_DNA"/>
</dbReference>
<dbReference type="SUPFAM" id="SSF56935">
    <property type="entry name" value="Porins"/>
    <property type="match status" value="1"/>
</dbReference>
<keyword evidence="10" id="KW-1185">Reference proteome</keyword>
<reference evidence="9" key="1">
    <citation type="submission" date="2023-05" db="EMBL/GenBank/DDBJ databases">
        <title>Limnohabitans sp. strain HM2-2 Genome sequencing and assembly.</title>
        <authorList>
            <person name="Jung Y."/>
        </authorList>
    </citation>
    <scope>NUCLEOTIDE SEQUENCE</scope>
    <source>
        <strain evidence="9">HM2-2</strain>
    </source>
</reference>
<evidence type="ECO:0000256" key="4">
    <source>
        <dbReference type="ARBA" id="ARBA00022692"/>
    </source>
</evidence>
<evidence type="ECO:0000256" key="8">
    <source>
        <dbReference type="SAM" id="SignalP"/>
    </source>
</evidence>
<feature type="chain" id="PRO_5046981057" evidence="8">
    <location>
        <begin position="26"/>
        <end position="447"/>
    </location>
</feature>
<comment type="subcellular location">
    <subcellularLocation>
        <location evidence="1">Cell outer membrane</location>
        <topology evidence="1">Multi-pass membrane protein</topology>
    </subcellularLocation>
</comment>
<evidence type="ECO:0000256" key="2">
    <source>
        <dbReference type="ARBA" id="ARBA00008163"/>
    </source>
</evidence>
<evidence type="ECO:0000256" key="1">
    <source>
        <dbReference type="ARBA" id="ARBA00004571"/>
    </source>
</evidence>
<evidence type="ECO:0000256" key="7">
    <source>
        <dbReference type="ARBA" id="ARBA00023237"/>
    </source>
</evidence>
<comment type="caution">
    <text evidence="9">The sequence shown here is derived from an EMBL/GenBank/DDBJ whole genome shotgun (WGS) entry which is preliminary data.</text>
</comment>
<dbReference type="Proteomes" id="UP001431902">
    <property type="component" value="Unassembled WGS sequence"/>
</dbReference>
<proteinExistence type="inferred from homology"/>
<evidence type="ECO:0000256" key="5">
    <source>
        <dbReference type="ARBA" id="ARBA00022729"/>
    </source>
</evidence>
<evidence type="ECO:0000256" key="3">
    <source>
        <dbReference type="ARBA" id="ARBA00022452"/>
    </source>
</evidence>
<dbReference type="PANTHER" id="PTHR35093">
    <property type="entry name" value="OUTER MEMBRANE PROTEIN NMB0088-RELATED"/>
    <property type="match status" value="1"/>
</dbReference>
<keyword evidence="7" id="KW-0998">Cell outer membrane</keyword>
<dbReference type="Gene3D" id="2.40.160.60">
    <property type="entry name" value="Outer membrane protein transport protein (OMPP1/FadL/TodX)"/>
    <property type="match status" value="1"/>
</dbReference>
<evidence type="ECO:0000256" key="6">
    <source>
        <dbReference type="ARBA" id="ARBA00023136"/>
    </source>
</evidence>
<dbReference type="InterPro" id="IPR005017">
    <property type="entry name" value="OMPP1/FadL/TodX"/>
</dbReference>
<dbReference type="RefSeq" id="WP_283224476.1">
    <property type="nucleotide sequence ID" value="NZ_JASGBH010000006.1"/>
</dbReference>
<feature type="signal peptide" evidence="8">
    <location>
        <begin position="1"/>
        <end position="25"/>
    </location>
</feature>
<evidence type="ECO:0000313" key="10">
    <source>
        <dbReference type="Proteomes" id="UP001431902"/>
    </source>
</evidence>
<gene>
    <name evidence="9" type="ORF">QLQ16_09625</name>
</gene>
<name>A0ABT6X7J6_9BURK</name>
<evidence type="ECO:0000313" key="9">
    <source>
        <dbReference type="EMBL" id="MDI9234095.1"/>
    </source>
</evidence>
<keyword evidence="3" id="KW-1134">Transmembrane beta strand</keyword>
<sequence length="447" mass="46806">MKTKHTLRATVAASALLLASWSAHATNGMLMEGYGPQSLAMGGAATAFDNGTAAMMNNPATLQLGANGSRLDVALGVLGPNVKSSMTGMPTASSGGTSYVMPAMGWVRKDDRMTWGVGIFGQGGMGTEYGADTFLAMQTGKDVRSELAVGRVIFPVALKVNEHLNLGASLDYTWASLDMKMAASGAQLDGMVTGGSNPIAMAAPMLAGAPWARIDFSNSNKFTGAAKGSGWTGKLGLVFQASKDLSLGVSHHLKTNLSDMTTAATGASMSAPDMGQGAFSDTGKISVINFQMPASTTVGLAWQASPKLMVAADVKRIGWSSVMKGFSMRYDSAAMGGSLNFTMPQNWKDQTVVALGGAYQLDEAWTLRAGYNHSSNPIPDGYVHPLFPAIVKNHYTAGFGYKVSKAVSVDAAISHAPTVTVVNTSGQMPLTISHSQTNYQMMLSYRY</sequence>
<protein>
    <submittedName>
        <fullName evidence="9">Outer membrane protein transport protein</fullName>
    </submittedName>
</protein>
<dbReference type="Pfam" id="PF03349">
    <property type="entry name" value="Toluene_X"/>
    <property type="match status" value="1"/>
</dbReference>
<keyword evidence="6" id="KW-0472">Membrane</keyword>
<dbReference type="PANTHER" id="PTHR35093:SF8">
    <property type="entry name" value="OUTER MEMBRANE PROTEIN NMB0088-RELATED"/>
    <property type="match status" value="1"/>
</dbReference>